<accession>A0A4P5PKD7</accession>
<dbReference type="NCBIfam" id="TIGR01167">
    <property type="entry name" value="LPXTG_anchor"/>
    <property type="match status" value="1"/>
</dbReference>
<organism evidence="10 11">
    <name type="scientific">Enterococcus florum</name>
    <dbReference type="NCBI Taxonomy" id="2480627"/>
    <lineage>
        <taxon>Bacteria</taxon>
        <taxon>Bacillati</taxon>
        <taxon>Bacillota</taxon>
        <taxon>Bacilli</taxon>
        <taxon>Lactobacillales</taxon>
        <taxon>Enterococcaceae</taxon>
        <taxon>Enterococcus</taxon>
    </lineage>
</organism>
<sequence>MKRLTLFISCLTVVLLAASTFLFLGQTAQAVETQTVYLHKEVTKNAEVTTDQTMLTEKQGINGAEFTVVDITNYLRNSTASLADAMETVKKVTKADIAGVALGQSLSAYPGMQVVGKGMTGRKAVPNDEGKMVETDGVFQTSLAKKSGTYDASYLFVETGSVPHAGASDNVIMHFPVLNEATKEEEEHVHVYSKNDIVMELPDIHKELSEKHQDFAYGEVIQYKAVLTIPTMIGSYQYFRVEDLPDKQLTAELDSIVLTDNQGNLIAPAIYQVSAKDNGFVIEFQPAQLAIYQGTELTLTYHLKLAEGSEPDAAFYNTIRLHYHDSTDEQQEESRSKEVYTGGYRFIKVDADQQEKTLNGAAFVIRNSKEQYLTNRFTWKETTDSLNDQELFRITSNQEGAFEVRGLAYGTYYLEEVVAPNGYRRLSDPVEFKVEKNTYSAGTQAEGILKVVNSKLPDTGTSVDPPRRGGTNATTVTNRMSKSLPQTGEKLGTAGVAAGTLIIAFVLGLFWFKKKQQINENGGNKKK</sequence>
<dbReference type="InterPro" id="IPR019931">
    <property type="entry name" value="LPXTG_anchor"/>
</dbReference>
<feature type="chain" id="PRO_5020927192" description="Peptidase" evidence="6">
    <location>
        <begin position="31"/>
        <end position="527"/>
    </location>
</feature>
<dbReference type="NCBIfam" id="TIGR04226">
    <property type="entry name" value="RrgB_K2N_iso_D2"/>
    <property type="match status" value="1"/>
</dbReference>
<evidence type="ECO:0000256" key="3">
    <source>
        <dbReference type="ARBA" id="ARBA00022729"/>
    </source>
</evidence>
<proteinExistence type="predicted"/>
<dbReference type="RefSeq" id="WP_146622248.1">
    <property type="nucleotide sequence ID" value="NZ_BJCC01000013.1"/>
</dbReference>
<keyword evidence="1" id="KW-0134">Cell wall</keyword>
<dbReference type="Gene3D" id="2.60.40.10">
    <property type="entry name" value="Immunoglobulins"/>
    <property type="match status" value="2"/>
</dbReference>
<dbReference type="InterPro" id="IPR026466">
    <property type="entry name" value="Fim_isopep_form_D2_dom"/>
</dbReference>
<evidence type="ECO:0000259" key="9">
    <source>
        <dbReference type="Pfam" id="PF17802"/>
    </source>
</evidence>
<feature type="signal peptide" evidence="6">
    <location>
        <begin position="1"/>
        <end position="30"/>
    </location>
</feature>
<protein>
    <recommendedName>
        <fullName evidence="12">Peptidase</fullName>
    </recommendedName>
</protein>
<dbReference type="InterPro" id="IPR041033">
    <property type="entry name" value="SpaA_PFL_dom_1"/>
</dbReference>
<dbReference type="EMBL" id="BJCC01000013">
    <property type="protein sequence ID" value="GCF93803.1"/>
    <property type="molecule type" value="Genomic_DNA"/>
</dbReference>
<evidence type="ECO:0000259" key="8">
    <source>
        <dbReference type="Pfam" id="PF16555"/>
    </source>
</evidence>
<keyword evidence="11" id="KW-1185">Reference proteome</keyword>
<evidence type="ECO:0000256" key="6">
    <source>
        <dbReference type="SAM" id="SignalP"/>
    </source>
</evidence>
<dbReference type="InterPro" id="IPR048052">
    <property type="entry name" value="FM1-like"/>
</dbReference>
<dbReference type="SUPFAM" id="SSF49478">
    <property type="entry name" value="Cna protein B-type domain"/>
    <property type="match status" value="1"/>
</dbReference>
<keyword evidence="5" id="KW-0812">Transmembrane</keyword>
<keyword evidence="4" id="KW-0572">Peptidoglycan-anchor</keyword>
<feature type="domain" description="Gram-positive pilin subunit D1 N-terminal" evidence="8">
    <location>
        <begin position="33"/>
        <end position="195"/>
    </location>
</feature>
<dbReference type="InterPro" id="IPR013783">
    <property type="entry name" value="Ig-like_fold"/>
</dbReference>
<evidence type="ECO:0000256" key="1">
    <source>
        <dbReference type="ARBA" id="ARBA00022512"/>
    </source>
</evidence>
<reference evidence="11" key="1">
    <citation type="submission" date="2019-02" db="EMBL/GenBank/DDBJ databases">
        <title>Draft genome sequence of Enterococcus sp. Gos25-1.</title>
        <authorList>
            <person name="Tanaka N."/>
            <person name="Shiwa Y."/>
            <person name="Fujita N."/>
        </authorList>
    </citation>
    <scope>NUCLEOTIDE SEQUENCE [LARGE SCALE GENOMIC DNA]</scope>
    <source>
        <strain evidence="11">Gos25-1</strain>
    </source>
</reference>
<evidence type="ECO:0000256" key="4">
    <source>
        <dbReference type="ARBA" id="ARBA00023088"/>
    </source>
</evidence>
<dbReference type="Pfam" id="PF00746">
    <property type="entry name" value="Gram_pos_anchor"/>
    <property type="match status" value="1"/>
</dbReference>
<name>A0A4P5PKD7_9ENTE</name>
<evidence type="ECO:0000313" key="10">
    <source>
        <dbReference type="EMBL" id="GCF93803.1"/>
    </source>
</evidence>
<dbReference type="AlphaFoldDB" id="A0A4P5PKD7"/>
<dbReference type="Proteomes" id="UP000290567">
    <property type="component" value="Unassembled WGS sequence"/>
</dbReference>
<dbReference type="Pfam" id="PF17802">
    <property type="entry name" value="SpaA"/>
    <property type="match status" value="1"/>
</dbReference>
<dbReference type="Gene3D" id="2.60.40.740">
    <property type="match status" value="1"/>
</dbReference>
<evidence type="ECO:0000313" key="11">
    <source>
        <dbReference type="Proteomes" id="UP000290567"/>
    </source>
</evidence>
<feature type="transmembrane region" description="Helical" evidence="5">
    <location>
        <begin position="491"/>
        <end position="512"/>
    </location>
</feature>
<evidence type="ECO:0000259" key="7">
    <source>
        <dbReference type="Pfam" id="PF00746"/>
    </source>
</evidence>
<dbReference type="InterPro" id="IPR032364">
    <property type="entry name" value="GramPos_pilinD1_N"/>
</dbReference>
<feature type="domain" description="Gram-positive cocci surface proteins LPxTG" evidence="7">
    <location>
        <begin position="482"/>
        <end position="516"/>
    </location>
</feature>
<dbReference type="OrthoDB" id="3263741at2"/>
<evidence type="ECO:0000256" key="5">
    <source>
        <dbReference type="SAM" id="Phobius"/>
    </source>
</evidence>
<keyword evidence="3 6" id="KW-0732">Signal</keyword>
<keyword evidence="5" id="KW-0472">Membrane</keyword>
<evidence type="ECO:0000256" key="2">
    <source>
        <dbReference type="ARBA" id="ARBA00022525"/>
    </source>
</evidence>
<gene>
    <name evidence="10" type="ORF">NRIC_16940</name>
</gene>
<feature type="domain" description="SpaA-like prealbumin fold" evidence="9">
    <location>
        <begin position="344"/>
        <end position="438"/>
    </location>
</feature>
<dbReference type="Pfam" id="PF16555">
    <property type="entry name" value="GramPos_pilinD1"/>
    <property type="match status" value="1"/>
</dbReference>
<keyword evidence="2" id="KW-0964">Secreted</keyword>
<comment type="caution">
    <text evidence="10">The sequence shown here is derived from an EMBL/GenBank/DDBJ whole genome shotgun (WGS) entry which is preliminary data.</text>
</comment>
<evidence type="ECO:0008006" key="12">
    <source>
        <dbReference type="Google" id="ProtNLM"/>
    </source>
</evidence>
<keyword evidence="5" id="KW-1133">Transmembrane helix</keyword>
<dbReference type="NCBIfam" id="NF033902">
    <property type="entry name" value="iso_D2_wall_anc"/>
    <property type="match status" value="1"/>
</dbReference>